<protein>
    <recommendedName>
        <fullName evidence="14">Peptide O-xylosyltransferase</fullName>
    </recommendedName>
</protein>
<dbReference type="GO" id="GO:0030158">
    <property type="term" value="F:protein xylosyltransferase activity"/>
    <property type="evidence" value="ECO:0007669"/>
    <property type="project" value="InterPro"/>
</dbReference>
<keyword evidence="9" id="KW-1133">Transmembrane helix</keyword>
<keyword evidence="13" id="KW-0325">Glycoprotein</keyword>
<keyword evidence="10" id="KW-0333">Golgi apparatus</keyword>
<evidence type="ECO:0000256" key="7">
    <source>
        <dbReference type="ARBA" id="ARBA00022824"/>
    </source>
</evidence>
<evidence type="ECO:0000256" key="11">
    <source>
        <dbReference type="ARBA" id="ARBA00023136"/>
    </source>
</evidence>
<organism evidence="15 16">
    <name type="scientific">Olleya namhaensis</name>
    <dbReference type="NCBI Taxonomy" id="1144750"/>
    <lineage>
        <taxon>Bacteria</taxon>
        <taxon>Pseudomonadati</taxon>
        <taxon>Bacteroidota</taxon>
        <taxon>Flavobacteriia</taxon>
        <taxon>Flavobacteriales</taxon>
        <taxon>Flavobacteriaceae</taxon>
    </lineage>
</organism>
<evidence type="ECO:0000256" key="9">
    <source>
        <dbReference type="ARBA" id="ARBA00022989"/>
    </source>
</evidence>
<keyword evidence="12" id="KW-1015">Disulfide bond</keyword>
<dbReference type="GO" id="GO:0015012">
    <property type="term" value="P:heparan sulfate proteoglycan biosynthetic process"/>
    <property type="evidence" value="ECO:0007669"/>
    <property type="project" value="TreeGrafter"/>
</dbReference>
<keyword evidence="11" id="KW-0472">Membrane</keyword>
<dbReference type="AlphaFoldDB" id="A0A1I3NJ69"/>
<proteinExistence type="predicted"/>
<evidence type="ECO:0000256" key="5">
    <source>
        <dbReference type="ARBA" id="ARBA00022692"/>
    </source>
</evidence>
<dbReference type="InterPro" id="IPR003406">
    <property type="entry name" value="Glyco_trans_14"/>
</dbReference>
<evidence type="ECO:0000256" key="2">
    <source>
        <dbReference type="ARBA" id="ARBA00004648"/>
    </source>
</evidence>
<dbReference type="PANTHER" id="PTHR46025:SF3">
    <property type="entry name" value="XYLOSYLTRANSFERASE OXT"/>
    <property type="match status" value="1"/>
</dbReference>
<dbReference type="Proteomes" id="UP000199559">
    <property type="component" value="Unassembled WGS sequence"/>
</dbReference>
<evidence type="ECO:0000256" key="6">
    <source>
        <dbReference type="ARBA" id="ARBA00022723"/>
    </source>
</evidence>
<name>A0A1I3NJ69_9FLAO</name>
<evidence type="ECO:0000256" key="12">
    <source>
        <dbReference type="ARBA" id="ARBA00023157"/>
    </source>
</evidence>
<keyword evidence="7" id="KW-0256">Endoplasmic reticulum</keyword>
<gene>
    <name evidence="15" type="ORF">SAMN05443431_104168</name>
</gene>
<evidence type="ECO:0000256" key="8">
    <source>
        <dbReference type="ARBA" id="ARBA00022968"/>
    </source>
</evidence>
<comment type="subcellular location">
    <subcellularLocation>
        <location evidence="2">Endoplasmic reticulum membrane</location>
        <topology evidence="2">Single-pass type II membrane protein</topology>
    </subcellularLocation>
    <subcellularLocation>
        <location evidence="1">Golgi apparatus membrane</location>
        <topology evidence="1">Single-pass type II membrane protein</topology>
    </subcellularLocation>
</comment>
<evidence type="ECO:0000313" key="15">
    <source>
        <dbReference type="EMBL" id="SFJ09207.1"/>
    </source>
</evidence>
<evidence type="ECO:0000256" key="4">
    <source>
        <dbReference type="ARBA" id="ARBA00022679"/>
    </source>
</evidence>
<evidence type="ECO:0000256" key="13">
    <source>
        <dbReference type="ARBA" id="ARBA00023180"/>
    </source>
</evidence>
<keyword evidence="16" id="KW-1185">Reference proteome</keyword>
<dbReference type="GO" id="GO:0016020">
    <property type="term" value="C:membrane"/>
    <property type="evidence" value="ECO:0007669"/>
    <property type="project" value="InterPro"/>
</dbReference>
<keyword evidence="8" id="KW-0735">Signal-anchor</keyword>
<dbReference type="InterPro" id="IPR043538">
    <property type="entry name" value="XYLT"/>
</dbReference>
<dbReference type="PANTHER" id="PTHR46025">
    <property type="entry name" value="XYLOSYLTRANSFERASE OXT"/>
    <property type="match status" value="1"/>
</dbReference>
<dbReference type="RefSeq" id="WP_090839281.1">
    <property type="nucleotide sequence ID" value="NZ_FORM01000004.1"/>
</dbReference>
<keyword evidence="4" id="KW-0808">Transferase</keyword>
<reference evidence="16" key="1">
    <citation type="submission" date="2016-10" db="EMBL/GenBank/DDBJ databases">
        <authorList>
            <person name="Varghese N."/>
            <person name="Submissions S."/>
        </authorList>
    </citation>
    <scope>NUCLEOTIDE SEQUENCE [LARGE SCALE GENOMIC DNA]</scope>
    <source>
        <strain evidence="16">DSM 28881</strain>
    </source>
</reference>
<evidence type="ECO:0000256" key="10">
    <source>
        <dbReference type="ARBA" id="ARBA00023034"/>
    </source>
</evidence>
<keyword evidence="5" id="KW-0812">Transmembrane</keyword>
<accession>A0A1I3NJ69</accession>
<evidence type="ECO:0000256" key="14">
    <source>
        <dbReference type="ARBA" id="ARBA00042865"/>
    </source>
</evidence>
<evidence type="ECO:0000256" key="1">
    <source>
        <dbReference type="ARBA" id="ARBA00004323"/>
    </source>
</evidence>
<dbReference type="GO" id="GO:0050650">
    <property type="term" value="P:chondroitin sulfate proteoglycan biosynthetic process"/>
    <property type="evidence" value="ECO:0007669"/>
    <property type="project" value="TreeGrafter"/>
</dbReference>
<keyword evidence="3" id="KW-0328">Glycosyltransferase</keyword>
<evidence type="ECO:0000313" key="16">
    <source>
        <dbReference type="Proteomes" id="UP000199559"/>
    </source>
</evidence>
<dbReference type="EMBL" id="FORM01000004">
    <property type="protein sequence ID" value="SFJ09207.1"/>
    <property type="molecule type" value="Genomic_DNA"/>
</dbReference>
<dbReference type="Pfam" id="PF02485">
    <property type="entry name" value="Branch"/>
    <property type="match status" value="2"/>
</dbReference>
<sequence length="313" mass="37002">MNKIYIITVHKNPKQLKRLIEKLDDDKSQFYIHVDLKVNINLFLDEIQNSSVCFIEERVNCIWGDFSQVLATINLLKSATLKNDCNSRIFFLSGQDYPIKSLKDIDAYLQNNKGFEFISFDQVLFDKSNKLYINRVLNYALKRADAPKGFVYLEPILASGIKNFKLFIRYSLKGSIKFNDWSLFFRFKRGSIFKKHFKGSNWWSLNYETALKILKYVDLNKVALYRYYQYTSSSDEQFFHTILKELMLLDTSIKVKPALHFIDWEREGVELPVTFLKEDYHLLLQQPANILFARKFDNKVDEEILNLIDESIL</sequence>
<keyword evidence="6" id="KW-0479">Metal-binding</keyword>
<dbReference type="STRING" id="1144750.SAMN05443431_104168"/>
<dbReference type="GO" id="GO:0046872">
    <property type="term" value="F:metal ion binding"/>
    <property type="evidence" value="ECO:0007669"/>
    <property type="project" value="UniProtKB-KW"/>
</dbReference>
<evidence type="ECO:0000256" key="3">
    <source>
        <dbReference type="ARBA" id="ARBA00022676"/>
    </source>
</evidence>